<evidence type="ECO:0000256" key="3">
    <source>
        <dbReference type="ARBA" id="ARBA00022448"/>
    </source>
</evidence>
<dbReference type="EMBL" id="UINC01173553">
    <property type="protein sequence ID" value="SVD79212.1"/>
    <property type="molecule type" value="Genomic_DNA"/>
</dbReference>
<keyword evidence="7 8" id="KW-0472">Membrane</keyword>
<dbReference type="CDD" id="cd06261">
    <property type="entry name" value="TM_PBP2"/>
    <property type="match status" value="1"/>
</dbReference>
<gene>
    <name evidence="10" type="ORF">METZ01_LOCUS432066</name>
</gene>
<feature type="transmembrane region" description="Helical" evidence="8">
    <location>
        <begin position="6"/>
        <end position="34"/>
    </location>
</feature>
<accession>A0A382Y7A1</accession>
<comment type="similarity">
    <text evidence="2">Belongs to the binding-protein-dependent transport system permease family. CysTW subfamily.</text>
</comment>
<proteinExistence type="inferred from homology"/>
<keyword evidence="4" id="KW-1003">Cell membrane</keyword>
<comment type="subcellular location">
    <subcellularLocation>
        <location evidence="1">Cell membrane</location>
        <topology evidence="1">Multi-pass membrane protein</topology>
    </subcellularLocation>
</comment>
<dbReference type="PROSITE" id="PS50928">
    <property type="entry name" value="ABC_TM1"/>
    <property type="match status" value="1"/>
</dbReference>
<evidence type="ECO:0000256" key="6">
    <source>
        <dbReference type="ARBA" id="ARBA00022989"/>
    </source>
</evidence>
<evidence type="ECO:0000256" key="1">
    <source>
        <dbReference type="ARBA" id="ARBA00004651"/>
    </source>
</evidence>
<dbReference type="AlphaFoldDB" id="A0A382Y7A1"/>
<feature type="non-terminal residue" evidence="10">
    <location>
        <position position="1"/>
    </location>
</feature>
<dbReference type="GO" id="GO:0005886">
    <property type="term" value="C:plasma membrane"/>
    <property type="evidence" value="ECO:0007669"/>
    <property type="project" value="UniProtKB-SubCell"/>
</dbReference>
<feature type="domain" description="ABC transmembrane type-1" evidence="9">
    <location>
        <begin position="9"/>
        <end position="167"/>
    </location>
</feature>
<keyword evidence="5 8" id="KW-0812">Transmembrane</keyword>
<keyword evidence="6 8" id="KW-1133">Transmembrane helix</keyword>
<dbReference type="PANTHER" id="PTHR42929">
    <property type="entry name" value="INNER MEMBRANE ABC TRANSPORTER PERMEASE PROTEIN YDCU-RELATED-RELATED"/>
    <property type="match status" value="1"/>
</dbReference>
<evidence type="ECO:0000256" key="4">
    <source>
        <dbReference type="ARBA" id="ARBA00022475"/>
    </source>
</evidence>
<organism evidence="10">
    <name type="scientific">marine metagenome</name>
    <dbReference type="NCBI Taxonomy" id="408172"/>
    <lineage>
        <taxon>unclassified sequences</taxon>
        <taxon>metagenomes</taxon>
        <taxon>ecological metagenomes</taxon>
    </lineage>
</organism>
<protein>
    <recommendedName>
        <fullName evidence="9">ABC transmembrane type-1 domain-containing protein</fullName>
    </recommendedName>
</protein>
<evidence type="ECO:0000256" key="2">
    <source>
        <dbReference type="ARBA" id="ARBA00007069"/>
    </source>
</evidence>
<feature type="transmembrane region" description="Helical" evidence="8">
    <location>
        <begin position="139"/>
        <end position="164"/>
    </location>
</feature>
<dbReference type="InterPro" id="IPR035906">
    <property type="entry name" value="MetI-like_sf"/>
</dbReference>
<dbReference type="InterPro" id="IPR000515">
    <property type="entry name" value="MetI-like"/>
</dbReference>
<sequence>VGQKYYSALLFTFTIALIIAVIVTVVGFAFAYAIRFKAGRWGPACVSITLITLFGGYLVKIYAWKTILGNEGILNSALIGLRIIEQPLSYLLYSPGATVLTLGHWLLPLSALPIIASLRGIEDSAIDSARDLGARPRQIFFDIILPQAGPGLMAAFAFCFLIAAGDF</sequence>
<evidence type="ECO:0000313" key="10">
    <source>
        <dbReference type="EMBL" id="SVD79212.1"/>
    </source>
</evidence>
<dbReference type="Gene3D" id="1.10.3720.10">
    <property type="entry name" value="MetI-like"/>
    <property type="match status" value="1"/>
</dbReference>
<evidence type="ECO:0000256" key="8">
    <source>
        <dbReference type="SAM" id="Phobius"/>
    </source>
</evidence>
<feature type="non-terminal residue" evidence="10">
    <location>
        <position position="167"/>
    </location>
</feature>
<dbReference type="PANTHER" id="PTHR42929:SF1">
    <property type="entry name" value="INNER MEMBRANE ABC TRANSPORTER PERMEASE PROTEIN YDCU-RELATED"/>
    <property type="match status" value="1"/>
</dbReference>
<name>A0A382Y7A1_9ZZZZ</name>
<evidence type="ECO:0000256" key="5">
    <source>
        <dbReference type="ARBA" id="ARBA00022692"/>
    </source>
</evidence>
<reference evidence="10" key="1">
    <citation type="submission" date="2018-05" db="EMBL/GenBank/DDBJ databases">
        <authorList>
            <person name="Lanie J.A."/>
            <person name="Ng W.-L."/>
            <person name="Kazmierczak K.M."/>
            <person name="Andrzejewski T.M."/>
            <person name="Davidsen T.M."/>
            <person name="Wayne K.J."/>
            <person name="Tettelin H."/>
            <person name="Glass J.I."/>
            <person name="Rusch D."/>
            <person name="Podicherti R."/>
            <person name="Tsui H.-C.T."/>
            <person name="Winkler M.E."/>
        </authorList>
    </citation>
    <scope>NUCLEOTIDE SEQUENCE</scope>
</reference>
<evidence type="ECO:0000259" key="9">
    <source>
        <dbReference type="PROSITE" id="PS50928"/>
    </source>
</evidence>
<evidence type="ECO:0000256" key="7">
    <source>
        <dbReference type="ARBA" id="ARBA00023136"/>
    </source>
</evidence>
<feature type="transmembrane region" description="Helical" evidence="8">
    <location>
        <begin position="41"/>
        <end position="59"/>
    </location>
</feature>
<keyword evidence="3" id="KW-0813">Transport</keyword>
<dbReference type="GO" id="GO:0055085">
    <property type="term" value="P:transmembrane transport"/>
    <property type="evidence" value="ECO:0007669"/>
    <property type="project" value="InterPro"/>
</dbReference>
<dbReference type="SUPFAM" id="SSF161098">
    <property type="entry name" value="MetI-like"/>
    <property type="match status" value="1"/>
</dbReference>